<proteinExistence type="predicted"/>
<protein>
    <submittedName>
        <fullName evidence="1">Uncharacterized protein</fullName>
    </submittedName>
</protein>
<accession>D1QTB5</accession>
<evidence type="ECO:0000313" key="2">
    <source>
        <dbReference type="Proteomes" id="UP000004079"/>
    </source>
</evidence>
<dbReference type="HOGENOM" id="CLU_3171693_0_0_10"/>
<evidence type="ECO:0000313" key="1">
    <source>
        <dbReference type="EMBL" id="EFB31395.1"/>
    </source>
</evidence>
<reference evidence="1 2" key="1">
    <citation type="submission" date="2009-11" db="EMBL/GenBank/DDBJ databases">
        <authorList>
            <person name="Weinstock G."/>
            <person name="Sodergren E."/>
            <person name="Clifton S."/>
            <person name="Fulton L."/>
            <person name="Fulton B."/>
            <person name="Courtney L."/>
            <person name="Fronick C."/>
            <person name="Harrison M."/>
            <person name="Strong C."/>
            <person name="Farmer C."/>
            <person name="Delahaunty K."/>
            <person name="Markovic C."/>
            <person name="Hall O."/>
            <person name="Minx P."/>
            <person name="Tomlinson C."/>
            <person name="Mitreva M."/>
            <person name="Nelson J."/>
            <person name="Hou S."/>
            <person name="Wollam A."/>
            <person name="Pepin K.H."/>
            <person name="Johnson M."/>
            <person name="Bhonagiri V."/>
            <person name="Nash W.E."/>
            <person name="Warren W."/>
            <person name="Chinwalla A."/>
            <person name="Mardis E.R."/>
            <person name="Wilson R.K."/>
        </authorList>
    </citation>
    <scope>NUCLEOTIDE SEQUENCE [LARGE SCALE GENOMIC DNA]</scope>
    <source>
        <strain evidence="1 2">F0302</strain>
    </source>
</reference>
<name>D1QTB5_9BACT</name>
<dbReference type="STRING" id="649760.HMPREF0971_02243"/>
<sequence>MKRQFRCCFEVISVLGFPHFSPLTLQSQSLYLAVSFILRCVSMQIVR</sequence>
<comment type="caution">
    <text evidence="1">The sequence shown here is derived from an EMBL/GenBank/DDBJ whole genome shotgun (WGS) entry which is preliminary data.</text>
</comment>
<organism evidence="1 2">
    <name type="scientific">Segatella oris F0302</name>
    <dbReference type="NCBI Taxonomy" id="649760"/>
    <lineage>
        <taxon>Bacteria</taxon>
        <taxon>Pseudomonadati</taxon>
        <taxon>Bacteroidota</taxon>
        <taxon>Bacteroidia</taxon>
        <taxon>Bacteroidales</taxon>
        <taxon>Prevotellaceae</taxon>
        <taxon>Segatella</taxon>
    </lineage>
</organism>
<dbReference type="EMBL" id="ACUZ02000037">
    <property type="protein sequence ID" value="EFB31395.1"/>
    <property type="molecule type" value="Genomic_DNA"/>
</dbReference>
<dbReference type="Proteomes" id="UP000004079">
    <property type="component" value="Unassembled WGS sequence"/>
</dbReference>
<gene>
    <name evidence="1" type="ORF">HMPREF0971_02243</name>
</gene>
<dbReference type="AlphaFoldDB" id="D1QTB5"/>